<dbReference type="Pfam" id="PF00069">
    <property type="entry name" value="Pkinase"/>
    <property type="match status" value="1"/>
</dbReference>
<evidence type="ECO:0000256" key="5">
    <source>
        <dbReference type="ARBA" id="ARBA00022777"/>
    </source>
</evidence>
<dbReference type="SUPFAM" id="SSF56112">
    <property type="entry name" value="Protein kinase-like (PK-like)"/>
    <property type="match status" value="1"/>
</dbReference>
<dbReference type="InterPro" id="IPR008271">
    <property type="entry name" value="Ser/Thr_kinase_AS"/>
</dbReference>
<evidence type="ECO:0000256" key="9">
    <source>
        <dbReference type="SAM" id="MobiDB-lite"/>
    </source>
</evidence>
<dbReference type="EC" id="2.7.11.1" evidence="1"/>
<protein>
    <recommendedName>
        <fullName evidence="1">non-specific serine/threonine protein kinase</fullName>
        <ecNumber evidence="1">2.7.11.1</ecNumber>
    </recommendedName>
</protein>
<feature type="compositionally biased region" description="Pro residues" evidence="9">
    <location>
        <begin position="337"/>
        <end position="353"/>
    </location>
</feature>
<evidence type="ECO:0000256" key="3">
    <source>
        <dbReference type="ARBA" id="ARBA00022679"/>
    </source>
</evidence>
<dbReference type="FunFam" id="3.30.200.20:FF:000035">
    <property type="entry name" value="Serine/threonine protein kinase Stk1"/>
    <property type="match status" value="1"/>
</dbReference>
<sequence length="448" mass="46551">MLSPGVQLGNRYRLDERIASGGMGDVWRGTDQVLGRTVAVKSLLPALLDDPGFAERFRGEARTMATINHPGVVDVYDFGSDQHIAFLVMEYVEGDALSATLSRVGRLTPARTMALLAQAADALHAAHEKGIVHRDVKPGNLLVRPNGTLVLTDFGIARSDLVGQLTAAGSVLGTASYISPEQATGAVATPASDVYALGVVAYQCLAGRRPFEGDNPLEIAMKHVREAPRPLPNDIPPQVKAIVERALAKDPAARWPSAAALAGVARQAKLALSQQARTGAHPGPISGVPASPAGPSARAQVPTASRQQPRPSAVAPRPPVASRPPVAAPVAPRGAAPVPPPRQHNPPGYARPPVAPAAPLPAPRRSRAGLWWAAILVAVLVLLCSGVISYNWNSAASGDTGALVPMSVTSGAVRAHGADDPVGTSYRRGVRLQPGGGETTTSEGRETR</sequence>
<keyword evidence="13" id="KW-1185">Reference proteome</keyword>
<evidence type="ECO:0000256" key="6">
    <source>
        <dbReference type="ARBA" id="ARBA00022840"/>
    </source>
</evidence>
<dbReference type="FunFam" id="1.10.510.10:FF:000021">
    <property type="entry name" value="Serine/threonine protein kinase"/>
    <property type="match status" value="1"/>
</dbReference>
<keyword evidence="10" id="KW-1133">Transmembrane helix</keyword>
<feature type="region of interest" description="Disordered" evidence="9">
    <location>
        <begin position="273"/>
        <end position="353"/>
    </location>
</feature>
<dbReference type="CDD" id="cd14014">
    <property type="entry name" value="STKc_PknB_like"/>
    <property type="match status" value="1"/>
</dbReference>
<keyword evidence="6" id="KW-0067">ATP-binding</keyword>
<dbReference type="Gene3D" id="1.10.510.10">
    <property type="entry name" value="Transferase(Phosphotransferase) domain 1"/>
    <property type="match status" value="1"/>
</dbReference>
<dbReference type="PANTHER" id="PTHR43289">
    <property type="entry name" value="MITOGEN-ACTIVATED PROTEIN KINASE KINASE KINASE 20-RELATED"/>
    <property type="match status" value="1"/>
</dbReference>
<dbReference type="GO" id="GO:0005524">
    <property type="term" value="F:ATP binding"/>
    <property type="evidence" value="ECO:0007669"/>
    <property type="project" value="UniProtKB-KW"/>
</dbReference>
<keyword evidence="10" id="KW-0472">Membrane</keyword>
<keyword evidence="5 12" id="KW-0418">Kinase</keyword>
<dbReference type="GO" id="GO:0045717">
    <property type="term" value="P:negative regulation of fatty acid biosynthetic process"/>
    <property type="evidence" value="ECO:0007669"/>
    <property type="project" value="UniProtKB-ARBA"/>
</dbReference>
<proteinExistence type="predicted"/>
<comment type="catalytic activity">
    <reaction evidence="7">
        <text>L-threonyl-[protein] + ATP = O-phospho-L-threonyl-[protein] + ADP + H(+)</text>
        <dbReference type="Rhea" id="RHEA:46608"/>
        <dbReference type="Rhea" id="RHEA-COMP:11060"/>
        <dbReference type="Rhea" id="RHEA-COMP:11605"/>
        <dbReference type="ChEBI" id="CHEBI:15378"/>
        <dbReference type="ChEBI" id="CHEBI:30013"/>
        <dbReference type="ChEBI" id="CHEBI:30616"/>
        <dbReference type="ChEBI" id="CHEBI:61977"/>
        <dbReference type="ChEBI" id="CHEBI:456216"/>
        <dbReference type="EC" id="2.7.11.1"/>
    </reaction>
</comment>
<evidence type="ECO:0000259" key="11">
    <source>
        <dbReference type="PROSITE" id="PS50011"/>
    </source>
</evidence>
<feature type="transmembrane region" description="Helical" evidence="10">
    <location>
        <begin position="369"/>
        <end position="390"/>
    </location>
</feature>
<gene>
    <name evidence="12" type="ORF">EV384_0874</name>
</gene>
<dbReference type="PROSITE" id="PS00108">
    <property type="entry name" value="PROTEIN_KINASE_ST"/>
    <property type="match status" value="1"/>
</dbReference>
<dbReference type="Proteomes" id="UP000294114">
    <property type="component" value="Unassembled WGS sequence"/>
</dbReference>
<dbReference type="InterPro" id="IPR011009">
    <property type="entry name" value="Kinase-like_dom_sf"/>
</dbReference>
<evidence type="ECO:0000256" key="10">
    <source>
        <dbReference type="SAM" id="Phobius"/>
    </source>
</evidence>
<keyword evidence="10" id="KW-0812">Transmembrane</keyword>
<dbReference type="InterPro" id="IPR000719">
    <property type="entry name" value="Prot_kinase_dom"/>
</dbReference>
<evidence type="ECO:0000256" key="2">
    <source>
        <dbReference type="ARBA" id="ARBA00022527"/>
    </source>
</evidence>
<comment type="catalytic activity">
    <reaction evidence="8">
        <text>L-seryl-[protein] + ATP = O-phospho-L-seryl-[protein] + ADP + H(+)</text>
        <dbReference type="Rhea" id="RHEA:17989"/>
        <dbReference type="Rhea" id="RHEA-COMP:9863"/>
        <dbReference type="Rhea" id="RHEA-COMP:11604"/>
        <dbReference type="ChEBI" id="CHEBI:15378"/>
        <dbReference type="ChEBI" id="CHEBI:29999"/>
        <dbReference type="ChEBI" id="CHEBI:30616"/>
        <dbReference type="ChEBI" id="CHEBI:83421"/>
        <dbReference type="ChEBI" id="CHEBI:456216"/>
        <dbReference type="EC" id="2.7.11.1"/>
    </reaction>
</comment>
<dbReference type="PROSITE" id="PS50011">
    <property type="entry name" value="PROTEIN_KINASE_DOM"/>
    <property type="match status" value="1"/>
</dbReference>
<evidence type="ECO:0000256" key="1">
    <source>
        <dbReference type="ARBA" id="ARBA00012513"/>
    </source>
</evidence>
<feature type="region of interest" description="Disordered" evidence="9">
    <location>
        <begin position="415"/>
        <end position="448"/>
    </location>
</feature>
<evidence type="ECO:0000313" key="13">
    <source>
        <dbReference type="Proteomes" id="UP000294114"/>
    </source>
</evidence>
<keyword evidence="4" id="KW-0547">Nucleotide-binding</keyword>
<dbReference type="SMART" id="SM00220">
    <property type="entry name" value="S_TKc"/>
    <property type="match status" value="1"/>
</dbReference>
<keyword evidence="2" id="KW-0723">Serine/threonine-protein kinase</keyword>
<dbReference type="OrthoDB" id="308915at2"/>
<name>A0A4V2GCL6_9ACTN</name>
<accession>A0A4V2GCL6</accession>
<dbReference type="RefSeq" id="WP_130330338.1">
    <property type="nucleotide sequence ID" value="NZ_SHLD01000001.1"/>
</dbReference>
<reference evidence="12 13" key="1">
    <citation type="submission" date="2019-02" db="EMBL/GenBank/DDBJ databases">
        <title>Sequencing the genomes of 1000 actinobacteria strains.</title>
        <authorList>
            <person name="Klenk H.-P."/>
        </authorList>
    </citation>
    <scope>NUCLEOTIDE SEQUENCE [LARGE SCALE GENOMIC DNA]</scope>
    <source>
        <strain evidence="12 13">DSM 45612</strain>
    </source>
</reference>
<dbReference type="AlphaFoldDB" id="A0A4V2GCL6"/>
<evidence type="ECO:0000256" key="8">
    <source>
        <dbReference type="ARBA" id="ARBA00048679"/>
    </source>
</evidence>
<feature type="compositionally biased region" description="Low complexity" evidence="9">
    <location>
        <begin position="323"/>
        <end position="336"/>
    </location>
</feature>
<feature type="domain" description="Protein kinase" evidence="11">
    <location>
        <begin position="12"/>
        <end position="270"/>
    </location>
</feature>
<dbReference type="EMBL" id="SHLD01000001">
    <property type="protein sequence ID" value="RZU72506.1"/>
    <property type="molecule type" value="Genomic_DNA"/>
</dbReference>
<organism evidence="12 13">
    <name type="scientific">Micromonospora kangleipakensis</name>
    <dbReference type="NCBI Taxonomy" id="1077942"/>
    <lineage>
        <taxon>Bacteria</taxon>
        <taxon>Bacillati</taxon>
        <taxon>Actinomycetota</taxon>
        <taxon>Actinomycetes</taxon>
        <taxon>Micromonosporales</taxon>
        <taxon>Micromonosporaceae</taxon>
        <taxon>Micromonospora</taxon>
    </lineage>
</organism>
<dbReference type="GO" id="GO:0004674">
    <property type="term" value="F:protein serine/threonine kinase activity"/>
    <property type="evidence" value="ECO:0007669"/>
    <property type="project" value="UniProtKB-KW"/>
</dbReference>
<dbReference type="Gene3D" id="3.30.200.20">
    <property type="entry name" value="Phosphorylase Kinase, domain 1"/>
    <property type="match status" value="1"/>
</dbReference>
<dbReference type="PANTHER" id="PTHR43289:SF6">
    <property type="entry name" value="SERINE_THREONINE-PROTEIN KINASE NEKL-3"/>
    <property type="match status" value="1"/>
</dbReference>
<evidence type="ECO:0000313" key="12">
    <source>
        <dbReference type="EMBL" id="RZU72506.1"/>
    </source>
</evidence>
<evidence type="ECO:0000256" key="7">
    <source>
        <dbReference type="ARBA" id="ARBA00047899"/>
    </source>
</evidence>
<keyword evidence="3" id="KW-0808">Transferase</keyword>
<comment type="caution">
    <text evidence="12">The sequence shown here is derived from an EMBL/GenBank/DDBJ whole genome shotgun (WGS) entry which is preliminary data.</text>
</comment>
<evidence type="ECO:0000256" key="4">
    <source>
        <dbReference type="ARBA" id="ARBA00022741"/>
    </source>
</evidence>